<reference evidence="1 2" key="1">
    <citation type="journal article" date="2012" name="J. Bacteriol.">
        <title>Genome sequence of "Candidatus Nitrosopumilus salaria" BD31, an ammonia-oxidizing archaeon from the San Francisco Bay estuary.</title>
        <authorList>
            <person name="Mosier A.C."/>
            <person name="Allen E.E."/>
            <person name="Kim M."/>
            <person name="Ferriera S."/>
            <person name="Francis C.A."/>
        </authorList>
    </citation>
    <scope>NUCLEOTIDE SEQUENCE [LARGE SCALE GENOMIC DNA]</scope>
    <source>
        <strain evidence="1 2">BD31</strain>
    </source>
</reference>
<evidence type="ECO:0000313" key="1">
    <source>
        <dbReference type="EMBL" id="EIJ66304.1"/>
    </source>
</evidence>
<accession>I3D3L1</accession>
<gene>
    <name evidence="1" type="ORF">BD31_I1821</name>
</gene>
<name>I3D3L1_9ARCH</name>
<dbReference type="EMBL" id="AEXL02000073">
    <property type="protein sequence ID" value="EIJ66304.1"/>
    <property type="molecule type" value="Genomic_DNA"/>
</dbReference>
<evidence type="ECO:0000313" key="2">
    <source>
        <dbReference type="Proteomes" id="UP000003423"/>
    </source>
</evidence>
<comment type="caution">
    <text evidence="1">The sequence shown here is derived from an EMBL/GenBank/DDBJ whole genome shotgun (WGS) entry which is preliminary data.</text>
</comment>
<feature type="non-terminal residue" evidence="1">
    <location>
        <position position="1"/>
    </location>
</feature>
<proteinExistence type="predicted"/>
<dbReference type="Proteomes" id="UP000003423">
    <property type="component" value="Unassembled WGS sequence"/>
</dbReference>
<dbReference type="AlphaFoldDB" id="I3D3L1"/>
<keyword evidence="2" id="KW-1185">Reference proteome</keyword>
<protein>
    <submittedName>
        <fullName evidence="1">Uncharacterized protein</fullName>
    </submittedName>
</protein>
<organism evidence="1 2">
    <name type="scientific">Candidatus Nitrosopumilus salarius BD31</name>
    <dbReference type="NCBI Taxonomy" id="859350"/>
    <lineage>
        <taxon>Archaea</taxon>
        <taxon>Nitrososphaerota</taxon>
        <taxon>Nitrososphaeria</taxon>
        <taxon>Nitrosopumilales</taxon>
        <taxon>Nitrosopumilaceae</taxon>
        <taxon>Nitrosopumilus</taxon>
    </lineage>
</organism>
<sequence length="33" mass="3669">VQVEEMLNLPKVVEKDTSKKDEAIAKAKLMILG</sequence>